<evidence type="ECO:0000256" key="1">
    <source>
        <dbReference type="PROSITE-ProRule" id="PRU00371"/>
    </source>
</evidence>
<dbReference type="Proteomes" id="UP000030765">
    <property type="component" value="Unassembled WGS sequence"/>
</dbReference>
<evidence type="ECO:0000313" key="5">
    <source>
        <dbReference type="EMBL" id="KFB47776.1"/>
    </source>
</evidence>
<dbReference type="PROSITE" id="PS51029">
    <property type="entry name" value="MADF"/>
    <property type="match status" value="1"/>
</dbReference>
<name>A0A084WC32_ANOSI</name>
<keyword evidence="7" id="KW-1185">Reference proteome</keyword>
<protein>
    <recommendedName>
        <fullName evidence="8">Transcription factor Adf-1</fullName>
    </recommendedName>
</protein>
<evidence type="ECO:0000259" key="3">
    <source>
        <dbReference type="PROSITE" id="PS51029"/>
    </source>
</evidence>
<dbReference type="EMBL" id="ATLV01022552">
    <property type="status" value="NOT_ANNOTATED_CDS"/>
    <property type="molecule type" value="Genomic_DNA"/>
</dbReference>
<dbReference type="GO" id="GO:0005667">
    <property type="term" value="C:transcription regulator complex"/>
    <property type="evidence" value="ECO:0007669"/>
    <property type="project" value="TreeGrafter"/>
</dbReference>
<dbReference type="VEuPathDB" id="VectorBase:ASIC015847"/>
<feature type="compositionally biased region" description="Basic and acidic residues" evidence="2">
    <location>
        <begin position="274"/>
        <end position="287"/>
    </location>
</feature>
<keyword evidence="1" id="KW-0539">Nucleus</keyword>
<dbReference type="InterPro" id="IPR006578">
    <property type="entry name" value="MADF-dom"/>
</dbReference>
<dbReference type="PROSITE" id="PS51031">
    <property type="entry name" value="BESS"/>
    <property type="match status" value="1"/>
</dbReference>
<feature type="domain" description="BESS" evidence="4">
    <location>
        <begin position="390"/>
        <end position="429"/>
    </location>
</feature>
<reference evidence="5 7" key="1">
    <citation type="journal article" date="2014" name="BMC Genomics">
        <title>Genome sequence of Anopheles sinensis provides insight into genetics basis of mosquito competence for malaria parasites.</title>
        <authorList>
            <person name="Zhou D."/>
            <person name="Zhang D."/>
            <person name="Ding G."/>
            <person name="Shi L."/>
            <person name="Hou Q."/>
            <person name="Ye Y."/>
            <person name="Xu Y."/>
            <person name="Zhou H."/>
            <person name="Xiong C."/>
            <person name="Li S."/>
            <person name="Yu J."/>
            <person name="Hong S."/>
            <person name="Yu X."/>
            <person name="Zou P."/>
            <person name="Chen C."/>
            <person name="Chang X."/>
            <person name="Wang W."/>
            <person name="Lv Y."/>
            <person name="Sun Y."/>
            <person name="Ma L."/>
            <person name="Shen B."/>
            <person name="Zhu C."/>
        </authorList>
    </citation>
    <scope>NUCLEOTIDE SEQUENCE [LARGE SCALE GENOMIC DNA]</scope>
</reference>
<dbReference type="PANTHER" id="PTHR12243">
    <property type="entry name" value="MADF DOMAIN TRANSCRIPTION FACTOR"/>
    <property type="match status" value="1"/>
</dbReference>
<evidence type="ECO:0008006" key="8">
    <source>
        <dbReference type="Google" id="ProtNLM"/>
    </source>
</evidence>
<dbReference type="GO" id="GO:0005634">
    <property type="term" value="C:nucleus"/>
    <property type="evidence" value="ECO:0007669"/>
    <property type="project" value="UniProtKB-SubCell"/>
</dbReference>
<organism evidence="5">
    <name type="scientific">Anopheles sinensis</name>
    <name type="common">Mosquito</name>
    <dbReference type="NCBI Taxonomy" id="74873"/>
    <lineage>
        <taxon>Eukaryota</taxon>
        <taxon>Metazoa</taxon>
        <taxon>Ecdysozoa</taxon>
        <taxon>Arthropoda</taxon>
        <taxon>Hexapoda</taxon>
        <taxon>Insecta</taxon>
        <taxon>Pterygota</taxon>
        <taxon>Neoptera</taxon>
        <taxon>Endopterygota</taxon>
        <taxon>Diptera</taxon>
        <taxon>Nematocera</taxon>
        <taxon>Culicoidea</taxon>
        <taxon>Culicidae</taxon>
        <taxon>Anophelinae</taxon>
        <taxon>Anopheles</taxon>
    </lineage>
</organism>
<dbReference type="SMART" id="SM00595">
    <property type="entry name" value="MADF"/>
    <property type="match status" value="1"/>
</dbReference>
<dbReference type="Pfam" id="PF10545">
    <property type="entry name" value="MADF_DNA_bdg"/>
    <property type="match status" value="1"/>
</dbReference>
<evidence type="ECO:0000256" key="2">
    <source>
        <dbReference type="SAM" id="MobiDB-lite"/>
    </source>
</evidence>
<feature type="compositionally biased region" description="Basic and acidic residues" evidence="2">
    <location>
        <begin position="326"/>
        <end position="340"/>
    </location>
</feature>
<dbReference type="PANTHER" id="PTHR12243:SF67">
    <property type="entry name" value="COREPRESSOR OF PANGOLIN, ISOFORM A-RELATED"/>
    <property type="match status" value="1"/>
</dbReference>
<evidence type="ECO:0000259" key="4">
    <source>
        <dbReference type="PROSITE" id="PS51031"/>
    </source>
</evidence>
<dbReference type="VEuPathDB" id="VectorBase:ASIS007532"/>
<dbReference type="AlphaFoldDB" id="A0A084WC32"/>
<feature type="region of interest" description="Disordered" evidence="2">
    <location>
        <begin position="178"/>
        <end position="241"/>
    </location>
</feature>
<dbReference type="GO" id="GO:0006357">
    <property type="term" value="P:regulation of transcription by RNA polymerase II"/>
    <property type="evidence" value="ECO:0007669"/>
    <property type="project" value="TreeGrafter"/>
</dbReference>
<evidence type="ECO:0000313" key="7">
    <source>
        <dbReference type="Proteomes" id="UP000030765"/>
    </source>
</evidence>
<reference evidence="6" key="2">
    <citation type="submission" date="2020-05" db="UniProtKB">
        <authorList>
            <consortium name="EnsemblMetazoa"/>
        </authorList>
    </citation>
    <scope>IDENTIFICATION</scope>
</reference>
<feature type="region of interest" description="Disordered" evidence="2">
    <location>
        <begin position="274"/>
        <end position="392"/>
    </location>
</feature>
<proteinExistence type="predicted"/>
<feature type="compositionally biased region" description="Acidic residues" evidence="2">
    <location>
        <begin position="188"/>
        <end position="203"/>
    </location>
</feature>
<dbReference type="EnsemblMetazoa" id="ASIC015847-RA">
    <property type="protein sequence ID" value="ASIC015847-PA"/>
    <property type="gene ID" value="ASIC015847"/>
</dbReference>
<dbReference type="OrthoDB" id="5803771at2759"/>
<dbReference type="EMBL" id="KE525333">
    <property type="protein sequence ID" value="KFB47776.1"/>
    <property type="molecule type" value="Genomic_DNA"/>
</dbReference>
<feature type="compositionally biased region" description="Pro residues" evidence="2">
    <location>
        <begin position="356"/>
        <end position="368"/>
    </location>
</feature>
<feature type="compositionally biased region" description="Basic and acidic residues" evidence="2">
    <location>
        <begin position="370"/>
        <end position="385"/>
    </location>
</feature>
<dbReference type="GO" id="GO:0003677">
    <property type="term" value="F:DNA binding"/>
    <property type="evidence" value="ECO:0007669"/>
    <property type="project" value="InterPro"/>
</dbReference>
<dbReference type="InterPro" id="IPR039353">
    <property type="entry name" value="TF_Adf1"/>
</dbReference>
<dbReference type="Pfam" id="PF02944">
    <property type="entry name" value="BESS"/>
    <property type="match status" value="1"/>
</dbReference>
<sequence length="436" mass="49798">MQKINFFTMAADANGSGVVTETLGKRQFVKVNESVFVSEIKKRPILYDFMHKDYKRITLRNEAWKAVAVAVKLSVPECKKRWRSMRDAFLKNMRNKGEEERKSWVHYRLLEFLLPFNRTGFAKQRHKSSVDYGEYNENSNDFDYLGLDNELDLYGDEPVTVSYVTEDGKELFQIHHRPIDSELPESVVGEDDEEEQDDLDGTDTEGALPTSLLRPQHGPPLAEEFHGQNGEQPVPPNDEGYLITSEEEDVSEPESMLYEERLDSTILDLYNREAAESTDGEVWKKMSETVQEAPEECYDSVAETIEPADQRHLRRARKRPTALEPDVDRSVKVEKGESHFVSEPSPLASPKSVSAPPLPATPPAPSSPPQREEESRSQGGKEMDARLGITDPDERFLMSCAPILRRLPNKKNLIARLRIQQLLYELEYDEKYDSGT</sequence>
<gene>
    <name evidence="5" type="ORF">ZHAS_00015847</name>
</gene>
<comment type="subcellular location">
    <subcellularLocation>
        <location evidence="1">Nucleus</location>
    </subcellularLocation>
</comment>
<feature type="domain" description="MADF" evidence="3">
    <location>
        <begin position="35"/>
        <end position="118"/>
    </location>
</feature>
<evidence type="ECO:0000313" key="6">
    <source>
        <dbReference type="EnsemblMetazoa" id="ASIC015847-PA"/>
    </source>
</evidence>
<dbReference type="InterPro" id="IPR004210">
    <property type="entry name" value="BESS_motif"/>
</dbReference>
<accession>A0A084WC32</accession>
<dbReference type="OMA" id="STRHEAW"/>